<dbReference type="SUPFAM" id="SSF56801">
    <property type="entry name" value="Acetyl-CoA synthetase-like"/>
    <property type="match status" value="1"/>
</dbReference>
<dbReference type="AlphaFoldDB" id="A0A511D5G2"/>
<dbReference type="Pfam" id="PF00501">
    <property type="entry name" value="AMP-binding"/>
    <property type="match status" value="1"/>
</dbReference>
<dbReference type="InterPro" id="IPR020845">
    <property type="entry name" value="AMP-binding_CS"/>
</dbReference>
<name>A0A511D5G2_9PSEU</name>
<dbReference type="InterPro" id="IPR045851">
    <property type="entry name" value="AMP-bd_C_sf"/>
</dbReference>
<dbReference type="PANTHER" id="PTHR43201">
    <property type="entry name" value="ACYL-COA SYNTHETASE"/>
    <property type="match status" value="1"/>
</dbReference>
<dbReference type="GO" id="GO:0006631">
    <property type="term" value="P:fatty acid metabolic process"/>
    <property type="evidence" value="ECO:0007669"/>
    <property type="project" value="TreeGrafter"/>
</dbReference>
<sequence length="513" mass="54430">MDGRRSGARPGNVAELLWRGARTHPQRPCVTDLDAPGGPRTLTYAQLTGRVADLAGGLTAAGIAPGDRVALLLHNSTEFVETFLAVAAAGAVAVPLNVRLREPDFRHMLSDSGAALLVTESALLDRVPSGGDLRIALADRERPDRAGRPLAEPVDRAADDLLSLMYTSGTTGAPKAVMLTHRSWHTVADMAQEVLGFRGDDVVLHVAPLTHGAGFLLLPTLAAGGNNLLCRSYDAARTAALLHTARVTGIFLVPSMIRMLLDALPDGWAVPDGFRWLYYAGSPIQPDTLRAATTAFAGRLVQSFGQMEAPMFLTALAAADHARAVREPGWSGTRSAGRVLAGVELAIVDAAGAPVPAGVSGEVLARAPQTMAGYWGRPEATADTLVGGWLHTGDVGYLDAEGYLFVVDRLKDMIITGGANVYAREVEEVLLTLPGVRDAAVIGTPDRVWGEAVTAVLVAGDGGRDGEAVRAACRERLAGYRVPKHVHWVEELPRNAYGKVLKRELRRALHPQQ</sequence>
<evidence type="ECO:0000259" key="1">
    <source>
        <dbReference type="Pfam" id="PF00501"/>
    </source>
</evidence>
<evidence type="ECO:0000313" key="3">
    <source>
        <dbReference type="EMBL" id="GEL20015.1"/>
    </source>
</evidence>
<accession>A0A511D5G2</accession>
<keyword evidence="4" id="KW-1185">Reference proteome</keyword>
<evidence type="ECO:0000313" key="4">
    <source>
        <dbReference type="Proteomes" id="UP000321328"/>
    </source>
</evidence>
<comment type="caution">
    <text evidence="3">The sequence shown here is derived from an EMBL/GenBank/DDBJ whole genome shotgun (WGS) entry which is preliminary data.</text>
</comment>
<feature type="domain" description="AMP-binding enzyme C-terminal" evidence="2">
    <location>
        <begin position="425"/>
        <end position="499"/>
    </location>
</feature>
<organism evidence="3 4">
    <name type="scientific">Pseudonocardia asaccharolytica DSM 44247 = NBRC 16224</name>
    <dbReference type="NCBI Taxonomy" id="1123024"/>
    <lineage>
        <taxon>Bacteria</taxon>
        <taxon>Bacillati</taxon>
        <taxon>Actinomycetota</taxon>
        <taxon>Actinomycetes</taxon>
        <taxon>Pseudonocardiales</taxon>
        <taxon>Pseudonocardiaceae</taxon>
        <taxon>Pseudonocardia</taxon>
    </lineage>
</organism>
<feature type="domain" description="AMP-dependent synthetase/ligase" evidence="1">
    <location>
        <begin position="18"/>
        <end position="375"/>
    </location>
</feature>
<dbReference type="InterPro" id="IPR025110">
    <property type="entry name" value="AMP-bd_C"/>
</dbReference>
<dbReference type="Pfam" id="PF13193">
    <property type="entry name" value="AMP-binding_C"/>
    <property type="match status" value="1"/>
</dbReference>
<dbReference type="Proteomes" id="UP000321328">
    <property type="component" value="Unassembled WGS sequence"/>
</dbReference>
<dbReference type="EMBL" id="BJVI01000053">
    <property type="protein sequence ID" value="GEL20015.1"/>
    <property type="molecule type" value="Genomic_DNA"/>
</dbReference>
<gene>
    <name evidence="3" type="ORF">PA7_38520</name>
</gene>
<evidence type="ECO:0000259" key="2">
    <source>
        <dbReference type="Pfam" id="PF13193"/>
    </source>
</evidence>
<dbReference type="InterPro" id="IPR000873">
    <property type="entry name" value="AMP-dep_synth/lig_dom"/>
</dbReference>
<protein>
    <submittedName>
        <fullName evidence="3">AMP-dependent synthetase</fullName>
    </submittedName>
</protein>
<proteinExistence type="predicted"/>
<dbReference type="Gene3D" id="3.30.300.30">
    <property type="match status" value="1"/>
</dbReference>
<dbReference type="STRING" id="1123024.GCA_000423625_04424"/>
<dbReference type="InterPro" id="IPR042099">
    <property type="entry name" value="ANL_N_sf"/>
</dbReference>
<dbReference type="PROSITE" id="PS00455">
    <property type="entry name" value="AMP_BINDING"/>
    <property type="match status" value="1"/>
</dbReference>
<dbReference type="Gene3D" id="3.40.50.12780">
    <property type="entry name" value="N-terminal domain of ligase-like"/>
    <property type="match status" value="1"/>
</dbReference>
<dbReference type="PANTHER" id="PTHR43201:SF32">
    <property type="entry name" value="2-SUCCINYLBENZOATE--COA LIGASE, CHLOROPLASTIC_PEROXISOMAL"/>
    <property type="match status" value="1"/>
</dbReference>
<reference evidence="3 4" key="1">
    <citation type="submission" date="2019-07" db="EMBL/GenBank/DDBJ databases">
        <title>Whole genome shotgun sequence of Pseudonocardia asaccharolytica NBRC 16224.</title>
        <authorList>
            <person name="Hosoyama A."/>
            <person name="Uohara A."/>
            <person name="Ohji S."/>
            <person name="Ichikawa N."/>
        </authorList>
    </citation>
    <scope>NUCLEOTIDE SEQUENCE [LARGE SCALE GENOMIC DNA]</scope>
    <source>
        <strain evidence="3 4">NBRC 16224</strain>
    </source>
</reference>
<dbReference type="GO" id="GO:0031956">
    <property type="term" value="F:medium-chain fatty acid-CoA ligase activity"/>
    <property type="evidence" value="ECO:0007669"/>
    <property type="project" value="TreeGrafter"/>
</dbReference>